<dbReference type="RefSeq" id="WP_099083711.1">
    <property type="nucleotide sequence ID" value="NZ_AWQQ01000091.1"/>
</dbReference>
<dbReference type="NCBIfam" id="NF005155">
    <property type="entry name" value="PRK06635.1-4"/>
    <property type="match status" value="1"/>
</dbReference>
<dbReference type="GO" id="GO:0009088">
    <property type="term" value="P:threonine biosynthetic process"/>
    <property type="evidence" value="ECO:0007669"/>
    <property type="project" value="UniProtKB-UniPathway"/>
</dbReference>
<dbReference type="OrthoDB" id="9799110at2"/>
<dbReference type="Gene3D" id="3.30.2130.10">
    <property type="entry name" value="VC0802-like"/>
    <property type="match status" value="1"/>
</dbReference>
<evidence type="ECO:0000256" key="2">
    <source>
        <dbReference type="ARBA" id="ARBA00004766"/>
    </source>
</evidence>
<comment type="function">
    <text evidence="1">Catalyzes the phosphorylation of the beta-carboxyl group of aspartic acid with ATP to yield 4-phospho-L-aspartate, which is involved in the branched biosynthetic pathway leading to the biosynthesis of amino acids threonine, isoleucine and methionine.</text>
</comment>
<evidence type="ECO:0000256" key="12">
    <source>
        <dbReference type="ARBA" id="ARBA00023154"/>
    </source>
</evidence>
<feature type="binding site" evidence="14">
    <location>
        <position position="183"/>
    </location>
    <ligand>
        <name>ATP</name>
        <dbReference type="ChEBI" id="CHEBI:30616"/>
    </ligand>
</feature>
<dbReference type="InterPro" id="IPR005260">
    <property type="entry name" value="Asp_kin_monofn"/>
</dbReference>
<comment type="pathway">
    <text evidence="3 16">Amino-acid biosynthesis; L-methionine biosynthesis via de novo pathway; L-homoserine from L-aspartate: step 1/3.</text>
</comment>
<dbReference type="AlphaFoldDB" id="A0A2C6MDJ1"/>
<keyword evidence="7 15" id="KW-0808">Transferase</keyword>
<dbReference type="PANTHER" id="PTHR21499:SF3">
    <property type="entry name" value="ASPARTOKINASE"/>
    <property type="match status" value="1"/>
</dbReference>
<comment type="caution">
    <text evidence="18">The sequence shown here is derived from an EMBL/GenBank/DDBJ whole genome shotgun (WGS) entry which is preliminary data.</text>
</comment>
<proteinExistence type="inferred from homology"/>
<dbReference type="InterPro" id="IPR036393">
    <property type="entry name" value="AceGlu_kinase-like_sf"/>
</dbReference>
<dbReference type="NCBIfam" id="TIGR00656">
    <property type="entry name" value="asp_kin_monofn"/>
    <property type="match status" value="1"/>
</dbReference>
<evidence type="ECO:0000256" key="14">
    <source>
        <dbReference type="PIRSR" id="PIRSR000726-1"/>
    </source>
</evidence>
<dbReference type="UniPathway" id="UPA00050">
    <property type="reaction ID" value="UER00461"/>
</dbReference>
<dbReference type="InterPro" id="IPR001048">
    <property type="entry name" value="Asp/Glu/Uridylate_kinase"/>
</dbReference>
<comment type="catalytic activity">
    <reaction evidence="13 15">
        <text>L-aspartate + ATP = 4-phospho-L-aspartate + ADP</text>
        <dbReference type="Rhea" id="RHEA:23776"/>
        <dbReference type="ChEBI" id="CHEBI:29991"/>
        <dbReference type="ChEBI" id="CHEBI:30616"/>
        <dbReference type="ChEBI" id="CHEBI:57535"/>
        <dbReference type="ChEBI" id="CHEBI:456216"/>
        <dbReference type="EC" id="2.7.2.4"/>
    </reaction>
</comment>
<feature type="binding site" evidence="14">
    <location>
        <position position="178"/>
    </location>
    <ligand>
        <name>ATP</name>
        <dbReference type="ChEBI" id="CHEBI:30616"/>
    </ligand>
</feature>
<evidence type="ECO:0000256" key="15">
    <source>
        <dbReference type="RuleBase" id="RU003448"/>
    </source>
</evidence>
<protein>
    <recommendedName>
        <fullName evidence="15">Aspartokinase</fullName>
        <ecNumber evidence="15">2.7.2.4</ecNumber>
    </recommendedName>
</protein>
<name>A0A2C6MDJ1_9FIRM</name>
<sequence>MLVVKKFGGSSVANPERIKRVAKRVVEEHQRGNQVVVTVSAMGDTTDDLIALMKQVTNNPSEREMDMLLSTGEQVSIALLSMAIRDLGSDVISLTGAQVGIYTDDVHTKAKILKIETSRVMAELNEGRVVVVAGFQGINPNNDITTLGRGGSDTTAVALAAALQADVCEIFTDVDGVYTADPRVVPGASKLSHISYDEMLELASLGAQVLHPRSVELAKQYGIPIHVRTSFNYSEGTIVEEAPNMENAPVVSGVAHDYNVAKIGLFDVPDKPGVAMKIFKALSAQNINVDMIIQSAMRNSMNDIGFTVTQDDLRKTLLTIEAIQEEVGFKGYTHDEDVAKVSIVGAGMISHPGVAADMFETLAEEGINLEMITTSEIKVSCVIKRSETEKAVRALHKKFRLDNLEEAKNYAGIT</sequence>
<dbReference type="InterPro" id="IPR002912">
    <property type="entry name" value="ACT_dom"/>
</dbReference>
<dbReference type="GO" id="GO:0019877">
    <property type="term" value="P:diaminopimelate biosynthetic process"/>
    <property type="evidence" value="ECO:0007669"/>
    <property type="project" value="UniProtKB-KW"/>
</dbReference>
<accession>A0A2C6MDJ1</accession>
<dbReference type="Proteomes" id="UP000222564">
    <property type="component" value="Unassembled WGS sequence"/>
</dbReference>
<comment type="pathway">
    <text evidence="4 16">Amino-acid biosynthesis; L-threonine biosynthesis; L-threonine from L-aspartate: step 1/5.</text>
</comment>
<feature type="binding site" evidence="14">
    <location>
        <begin position="172"/>
        <end position="173"/>
    </location>
    <ligand>
        <name>ATP</name>
        <dbReference type="ChEBI" id="CHEBI:30616"/>
    </ligand>
</feature>
<evidence type="ECO:0000259" key="17">
    <source>
        <dbReference type="PROSITE" id="PS51671"/>
    </source>
</evidence>
<feature type="domain" description="ACT" evidence="17">
    <location>
        <begin position="263"/>
        <end position="346"/>
    </location>
</feature>
<dbReference type="GO" id="GO:0004072">
    <property type="term" value="F:aspartate kinase activity"/>
    <property type="evidence" value="ECO:0007669"/>
    <property type="project" value="UniProtKB-EC"/>
</dbReference>
<evidence type="ECO:0000256" key="4">
    <source>
        <dbReference type="ARBA" id="ARBA00005139"/>
    </source>
</evidence>
<keyword evidence="10 14" id="KW-0067">ATP-binding</keyword>
<dbReference type="Pfam" id="PF22468">
    <property type="entry name" value="ACT_9"/>
    <property type="match status" value="2"/>
</dbReference>
<keyword evidence="19" id="KW-1185">Reference proteome</keyword>
<dbReference type="SUPFAM" id="SSF53633">
    <property type="entry name" value="Carbamate kinase-like"/>
    <property type="match status" value="1"/>
</dbReference>
<dbReference type="PROSITE" id="PS00324">
    <property type="entry name" value="ASPARTOKINASE"/>
    <property type="match status" value="1"/>
</dbReference>
<evidence type="ECO:0000256" key="6">
    <source>
        <dbReference type="ARBA" id="ARBA00022605"/>
    </source>
</evidence>
<comment type="pathway">
    <text evidence="2 16">Amino-acid biosynthesis; L-lysine biosynthesis via DAP pathway; (S)-tetrahydrodipicolinate from L-aspartate: step 1/4.</text>
</comment>
<evidence type="ECO:0000256" key="9">
    <source>
        <dbReference type="ARBA" id="ARBA00022777"/>
    </source>
</evidence>
<evidence type="ECO:0000256" key="10">
    <source>
        <dbReference type="ARBA" id="ARBA00022840"/>
    </source>
</evidence>
<evidence type="ECO:0000256" key="8">
    <source>
        <dbReference type="ARBA" id="ARBA00022741"/>
    </source>
</evidence>
<keyword evidence="8 14" id="KW-0547">Nucleotide-binding</keyword>
<dbReference type="NCBIfam" id="TIGR00657">
    <property type="entry name" value="asp_kinases"/>
    <property type="match status" value="1"/>
</dbReference>
<dbReference type="UniPathway" id="UPA00051">
    <property type="reaction ID" value="UER00462"/>
</dbReference>
<dbReference type="GO" id="GO:0005829">
    <property type="term" value="C:cytosol"/>
    <property type="evidence" value="ECO:0007669"/>
    <property type="project" value="TreeGrafter"/>
</dbReference>
<dbReference type="FunFam" id="3.40.1160.10:FF:000002">
    <property type="entry name" value="Aspartokinase"/>
    <property type="match status" value="1"/>
</dbReference>
<dbReference type="NCBIfam" id="NF005154">
    <property type="entry name" value="PRK06635.1-2"/>
    <property type="match status" value="1"/>
</dbReference>
<reference evidence="18 19" key="1">
    <citation type="submission" date="2013-09" db="EMBL/GenBank/DDBJ databases">
        <title>Biodegradation of hydrocarbons in the deep terrestrial subsurface : characterization of a microbial consortium composed of two Desulfotomaculum species originating from a deep geological formation.</title>
        <authorList>
            <person name="Aullo T."/>
            <person name="Berlendis S."/>
            <person name="Lascourreges J.-F."/>
            <person name="Dessort D."/>
            <person name="Saint-Laurent S."/>
            <person name="Schraauwers B."/>
            <person name="Mas J."/>
            <person name="Magot M."/>
            <person name="Ranchou-Peyruse A."/>
        </authorList>
    </citation>
    <scope>NUCLEOTIDE SEQUENCE [LARGE SCALE GENOMIC DNA]</scope>
    <source>
        <strain evidence="18 19">Bs107</strain>
    </source>
</reference>
<dbReference type="Pfam" id="PF00696">
    <property type="entry name" value="AA_kinase"/>
    <property type="match status" value="1"/>
</dbReference>
<dbReference type="PANTHER" id="PTHR21499">
    <property type="entry name" value="ASPARTATE KINASE"/>
    <property type="match status" value="1"/>
</dbReference>
<evidence type="ECO:0000256" key="5">
    <source>
        <dbReference type="ARBA" id="ARBA00010122"/>
    </source>
</evidence>
<dbReference type="GO" id="GO:0009090">
    <property type="term" value="P:homoserine biosynthetic process"/>
    <property type="evidence" value="ECO:0007669"/>
    <property type="project" value="TreeGrafter"/>
</dbReference>
<evidence type="ECO:0000256" key="16">
    <source>
        <dbReference type="RuleBase" id="RU004249"/>
    </source>
</evidence>
<feature type="binding site" evidence="14">
    <location>
        <position position="73"/>
    </location>
    <ligand>
        <name>substrate</name>
    </ligand>
</feature>
<evidence type="ECO:0000256" key="1">
    <source>
        <dbReference type="ARBA" id="ARBA00003121"/>
    </source>
</evidence>
<evidence type="ECO:0000256" key="3">
    <source>
        <dbReference type="ARBA" id="ARBA00004986"/>
    </source>
</evidence>
<keyword evidence="11" id="KW-0220">Diaminopimelate biosynthesis</keyword>
<dbReference type="InterPro" id="IPR045865">
    <property type="entry name" value="ACT-like_dom_sf"/>
</dbReference>
<dbReference type="Gene3D" id="3.40.1160.10">
    <property type="entry name" value="Acetylglutamate kinase-like"/>
    <property type="match status" value="1"/>
</dbReference>
<dbReference type="CDD" id="cd04913">
    <property type="entry name" value="ACT_AKii-LysC-BS-like_1"/>
    <property type="match status" value="1"/>
</dbReference>
<keyword evidence="12" id="KW-0457">Lysine biosynthesis</keyword>
<evidence type="ECO:0000256" key="11">
    <source>
        <dbReference type="ARBA" id="ARBA00022915"/>
    </source>
</evidence>
<dbReference type="GO" id="GO:0005524">
    <property type="term" value="F:ATP binding"/>
    <property type="evidence" value="ECO:0007669"/>
    <property type="project" value="UniProtKB-KW"/>
</dbReference>
<evidence type="ECO:0000313" key="18">
    <source>
        <dbReference type="EMBL" id="PHJ37403.1"/>
    </source>
</evidence>
<evidence type="ECO:0000256" key="7">
    <source>
        <dbReference type="ARBA" id="ARBA00022679"/>
    </source>
</evidence>
<dbReference type="InterPro" id="IPR018042">
    <property type="entry name" value="Aspartate_kinase_CS"/>
</dbReference>
<dbReference type="CDD" id="cd04261">
    <property type="entry name" value="AAK_AKii-LysC-BS"/>
    <property type="match status" value="1"/>
</dbReference>
<organism evidence="18 19">
    <name type="scientific">Desulforamulus profundi</name>
    <dbReference type="NCBI Taxonomy" id="1383067"/>
    <lineage>
        <taxon>Bacteria</taxon>
        <taxon>Bacillati</taxon>
        <taxon>Bacillota</taxon>
        <taxon>Clostridia</taxon>
        <taxon>Eubacteriales</taxon>
        <taxon>Peptococcaceae</taxon>
        <taxon>Desulforamulus</taxon>
    </lineage>
</organism>
<dbReference type="InterPro" id="IPR001341">
    <property type="entry name" value="Asp_kinase"/>
</dbReference>
<dbReference type="CDD" id="cd04923">
    <property type="entry name" value="ACT_AK-LysC-DapG-like_2"/>
    <property type="match status" value="1"/>
</dbReference>
<dbReference type="GO" id="GO:0009089">
    <property type="term" value="P:lysine biosynthetic process via diaminopimelate"/>
    <property type="evidence" value="ECO:0007669"/>
    <property type="project" value="UniProtKB-UniPathway"/>
</dbReference>
<feature type="binding site" evidence="14">
    <location>
        <position position="46"/>
    </location>
    <ligand>
        <name>substrate</name>
    </ligand>
</feature>
<dbReference type="EC" id="2.7.2.4" evidence="15"/>
<dbReference type="PIRSF" id="PIRSF000726">
    <property type="entry name" value="Asp_kin"/>
    <property type="match status" value="1"/>
</dbReference>
<dbReference type="UniPathway" id="UPA00034">
    <property type="reaction ID" value="UER00015"/>
</dbReference>
<keyword evidence="6 16" id="KW-0028">Amino-acid biosynthesis</keyword>
<feature type="binding site" evidence="14">
    <location>
        <begin position="6"/>
        <end position="9"/>
    </location>
    <ligand>
        <name>ATP</name>
        <dbReference type="ChEBI" id="CHEBI:30616"/>
    </ligand>
</feature>
<gene>
    <name evidence="18" type="ORF">P378_15935</name>
</gene>
<dbReference type="SUPFAM" id="SSF55021">
    <property type="entry name" value="ACT-like"/>
    <property type="match status" value="2"/>
</dbReference>
<comment type="similarity">
    <text evidence="5 15">Belongs to the aspartokinase family.</text>
</comment>
<dbReference type="InterPro" id="IPR054352">
    <property type="entry name" value="ACT_Aspartokinase"/>
</dbReference>
<dbReference type="FunFam" id="3.30.2130.10:FF:000002">
    <property type="entry name" value="Aspartokinase"/>
    <property type="match status" value="1"/>
</dbReference>
<dbReference type="EMBL" id="AWQQ01000091">
    <property type="protein sequence ID" value="PHJ37403.1"/>
    <property type="molecule type" value="Genomic_DNA"/>
</dbReference>
<keyword evidence="9 15" id="KW-0418">Kinase</keyword>
<evidence type="ECO:0000313" key="19">
    <source>
        <dbReference type="Proteomes" id="UP000222564"/>
    </source>
</evidence>
<evidence type="ECO:0000256" key="13">
    <source>
        <dbReference type="ARBA" id="ARBA00047872"/>
    </source>
</evidence>
<dbReference type="InterPro" id="IPR041740">
    <property type="entry name" value="AKii-LysC-BS"/>
</dbReference>
<dbReference type="PROSITE" id="PS51671">
    <property type="entry name" value="ACT"/>
    <property type="match status" value="1"/>
</dbReference>